<reference evidence="1 2" key="1">
    <citation type="submission" date="2021-01" db="EMBL/GenBank/DDBJ databases">
        <title>Isolation and description of Catonella massiliensis sp. nov., a novel Catonella species, isolated from a stable periodontitis subject.</title>
        <authorList>
            <person name="Antezack A."/>
            <person name="Boxberger M."/>
            <person name="La Scola B."/>
            <person name="Monnet-Corti V."/>
        </authorList>
    </citation>
    <scope>NUCLEOTIDE SEQUENCE [LARGE SCALE GENOMIC DNA]</scope>
    <source>
        <strain evidence="1 2">Marseille-Q4567</strain>
    </source>
</reference>
<dbReference type="EMBL" id="JAEPRJ010000001">
    <property type="protein sequence ID" value="MBK5898574.1"/>
    <property type="molecule type" value="Genomic_DNA"/>
</dbReference>
<accession>A0ABS1J3V0</accession>
<keyword evidence="2" id="KW-1185">Reference proteome</keyword>
<proteinExistence type="predicted"/>
<evidence type="ECO:0000313" key="2">
    <source>
        <dbReference type="Proteomes" id="UP000604730"/>
    </source>
</evidence>
<sequence>MTHQLFDNTLENVLNEIYAKSLEFGDNICTPVGEIVKNLYPNISNEDKINLADYIEQTKDSIEKYFYDNYDYKNEGTNVELQYKGEQWIKENYCWMNSENIKRAVSQGMYYAWHG</sequence>
<gene>
    <name evidence="1" type="ORF">JJN12_12400</name>
</gene>
<evidence type="ECO:0008006" key="3">
    <source>
        <dbReference type="Google" id="ProtNLM"/>
    </source>
</evidence>
<protein>
    <recommendedName>
        <fullName evidence="3">Phage protein</fullName>
    </recommendedName>
</protein>
<name>A0ABS1J3V0_9FIRM</name>
<organism evidence="1 2">
    <name type="scientific">Catonella massiliensis</name>
    <dbReference type="NCBI Taxonomy" id="2799636"/>
    <lineage>
        <taxon>Bacteria</taxon>
        <taxon>Bacillati</taxon>
        <taxon>Bacillota</taxon>
        <taxon>Clostridia</taxon>
        <taxon>Lachnospirales</taxon>
        <taxon>Lachnospiraceae</taxon>
        <taxon>Catonella</taxon>
    </lineage>
</organism>
<dbReference type="Proteomes" id="UP000604730">
    <property type="component" value="Unassembled WGS sequence"/>
</dbReference>
<evidence type="ECO:0000313" key="1">
    <source>
        <dbReference type="EMBL" id="MBK5898574.1"/>
    </source>
</evidence>
<comment type="caution">
    <text evidence="1">The sequence shown here is derived from an EMBL/GenBank/DDBJ whole genome shotgun (WGS) entry which is preliminary data.</text>
</comment>